<dbReference type="Pfam" id="PF00589">
    <property type="entry name" value="Phage_integrase"/>
    <property type="match status" value="1"/>
</dbReference>
<evidence type="ECO:0000313" key="7">
    <source>
        <dbReference type="Proteomes" id="UP000832034"/>
    </source>
</evidence>
<evidence type="ECO:0000256" key="2">
    <source>
        <dbReference type="ARBA" id="ARBA00022908"/>
    </source>
</evidence>
<dbReference type="CDD" id="cd00801">
    <property type="entry name" value="INT_P4_C"/>
    <property type="match status" value="1"/>
</dbReference>
<protein>
    <submittedName>
        <fullName evidence="6">Tyrosine-type recombinase/integrase</fullName>
    </submittedName>
</protein>
<dbReference type="PANTHER" id="PTHR30629">
    <property type="entry name" value="PROPHAGE INTEGRASE"/>
    <property type="match status" value="1"/>
</dbReference>
<dbReference type="Pfam" id="PF13356">
    <property type="entry name" value="Arm-DNA-bind_3"/>
    <property type="match status" value="1"/>
</dbReference>
<evidence type="ECO:0000256" key="4">
    <source>
        <dbReference type="ARBA" id="ARBA00023172"/>
    </source>
</evidence>
<reference evidence="6" key="1">
    <citation type="submission" date="2021-12" db="EMBL/GenBank/DDBJ databases">
        <authorList>
            <person name="Veyrier F.J."/>
        </authorList>
    </citation>
    <scope>NUCLEOTIDE SEQUENCE</scope>
    <source>
        <strain evidence="6">SAG 1488-6</strain>
    </source>
</reference>
<dbReference type="InterPro" id="IPR025166">
    <property type="entry name" value="Integrase_DNA_bind_dom"/>
</dbReference>
<dbReference type="Pfam" id="PF22022">
    <property type="entry name" value="Phage_int_M"/>
    <property type="match status" value="1"/>
</dbReference>
<accession>A0ABY4ECF5</accession>
<reference evidence="6" key="2">
    <citation type="journal article" date="2022" name="Res Sq">
        <title>Evolution of multicellular longitudinally dividing oral cavity symbionts (Neisseriaceae).</title>
        <authorList>
            <person name="Nyongesa S."/>
            <person name="Weber P."/>
            <person name="Bernet E."/>
            <person name="Pullido F."/>
            <person name="Nieckarz M."/>
            <person name="Delaby M."/>
            <person name="Nieves C."/>
            <person name="Viehboeck T."/>
            <person name="Krause N."/>
            <person name="Rivera-Millot A."/>
            <person name="Nakamura A."/>
            <person name="Vischer N."/>
            <person name="VanNieuwenhze M."/>
            <person name="Brun Y."/>
            <person name="Cava F."/>
            <person name="Bulgheresi S."/>
            <person name="Veyrier F."/>
        </authorList>
    </citation>
    <scope>NUCLEOTIDE SEQUENCE</scope>
    <source>
        <strain evidence="6">SAG 1488-6</strain>
    </source>
</reference>
<keyword evidence="7" id="KW-1185">Reference proteome</keyword>
<dbReference type="InterPro" id="IPR002104">
    <property type="entry name" value="Integrase_catalytic"/>
</dbReference>
<dbReference type="RefSeq" id="WP_019958905.1">
    <property type="nucleotide sequence ID" value="NZ_CP091512.1"/>
</dbReference>
<dbReference type="InterPro" id="IPR010998">
    <property type="entry name" value="Integrase_recombinase_N"/>
</dbReference>
<evidence type="ECO:0000256" key="3">
    <source>
        <dbReference type="ARBA" id="ARBA00023125"/>
    </source>
</evidence>
<dbReference type="InterPro" id="IPR050808">
    <property type="entry name" value="Phage_Integrase"/>
</dbReference>
<keyword evidence="4" id="KW-0233">DNA recombination</keyword>
<dbReference type="Gene3D" id="1.10.443.10">
    <property type="entry name" value="Intergrase catalytic core"/>
    <property type="match status" value="1"/>
</dbReference>
<evidence type="ECO:0000256" key="1">
    <source>
        <dbReference type="ARBA" id="ARBA00008857"/>
    </source>
</evidence>
<dbReference type="InterPro" id="IPR011010">
    <property type="entry name" value="DNA_brk_join_enz"/>
</dbReference>
<keyword evidence="3" id="KW-0238">DNA-binding</keyword>
<dbReference type="Gene3D" id="1.10.150.130">
    <property type="match status" value="1"/>
</dbReference>
<dbReference type="EMBL" id="CP091512">
    <property type="protein sequence ID" value="UOO93430.1"/>
    <property type="molecule type" value="Genomic_DNA"/>
</dbReference>
<comment type="similarity">
    <text evidence="1">Belongs to the 'phage' integrase family.</text>
</comment>
<dbReference type="SUPFAM" id="SSF56349">
    <property type="entry name" value="DNA breaking-rejoining enzymes"/>
    <property type="match status" value="1"/>
</dbReference>
<feature type="domain" description="Tyr recombinase" evidence="5">
    <location>
        <begin position="196"/>
        <end position="379"/>
    </location>
</feature>
<proteinExistence type="inferred from homology"/>
<evidence type="ECO:0000259" key="5">
    <source>
        <dbReference type="PROSITE" id="PS51898"/>
    </source>
</evidence>
<dbReference type="Gene3D" id="3.30.160.390">
    <property type="entry name" value="Integrase, DNA-binding domain"/>
    <property type="match status" value="1"/>
</dbReference>
<gene>
    <name evidence="6" type="ORF">LVJ81_05210</name>
</gene>
<name>A0ABY4ECF5_VITST</name>
<organism evidence="6 7">
    <name type="scientific">Vitreoscilla stercoraria</name>
    <dbReference type="NCBI Taxonomy" id="61"/>
    <lineage>
        <taxon>Bacteria</taxon>
        <taxon>Pseudomonadati</taxon>
        <taxon>Pseudomonadota</taxon>
        <taxon>Betaproteobacteria</taxon>
        <taxon>Neisseriales</taxon>
        <taxon>Neisseriaceae</taxon>
        <taxon>Vitreoscilla</taxon>
    </lineage>
</organism>
<dbReference type="InterPro" id="IPR013762">
    <property type="entry name" value="Integrase-like_cat_sf"/>
</dbReference>
<sequence>MLSDTKIKALKPKEKTYKESDRDGLYVMINPTGSKVFRYDYRFNGRRETLTIGKYGIISLAEAREILLEAKKLLNQGISPQQAKKDRKQNQQGNTIDEWWLKYFNHTELAESTRKVKAGTYAAEIKPQFERKLLTEIKATHIRTLCETILERGAPTTATRVRDIFNAIYKYAILKGLDIHNPASTIENKGYYRGKPRSRSLTPKDIGLFLSEIDECETYPTVIIAIKLLLLTMLRKSEVVNAKWDEIDLESKVWTIPAERMKARREHNVYLSDQACELIGALKIHSHGSEFLFAARGNKRKPMNVSSVNRAASRIIERVMAKHKFESFVIHDFRRTASTILHEKGYNTDHIEKCLAHTDGSIRGVYNKAEYEAERRILMQDWANMIDAYRKQDALPNKG</sequence>
<dbReference type="InterPro" id="IPR038488">
    <property type="entry name" value="Integrase_DNA-bd_sf"/>
</dbReference>
<keyword evidence="2" id="KW-0229">DNA integration</keyword>
<evidence type="ECO:0000313" key="6">
    <source>
        <dbReference type="EMBL" id="UOO93430.1"/>
    </source>
</evidence>
<dbReference type="Proteomes" id="UP000832034">
    <property type="component" value="Chromosome"/>
</dbReference>
<dbReference type="PANTHER" id="PTHR30629:SF2">
    <property type="entry name" value="PROPHAGE INTEGRASE INTS-RELATED"/>
    <property type="match status" value="1"/>
</dbReference>
<dbReference type="PROSITE" id="PS51898">
    <property type="entry name" value="TYR_RECOMBINASE"/>
    <property type="match status" value="1"/>
</dbReference>
<dbReference type="InterPro" id="IPR053876">
    <property type="entry name" value="Phage_int_M"/>
</dbReference>